<sequence>MTLKLVQIGGILSSSKATSFFTFSSSAAFPLPPFTHRDPTRPLTIVPSFMGLHHPKTLGRPIRNPPELKSHQRNRGSNHRAR</sequence>
<organism evidence="2 3">
    <name type="scientific">Rosistilla carotiformis</name>
    <dbReference type="NCBI Taxonomy" id="2528017"/>
    <lineage>
        <taxon>Bacteria</taxon>
        <taxon>Pseudomonadati</taxon>
        <taxon>Planctomycetota</taxon>
        <taxon>Planctomycetia</taxon>
        <taxon>Pirellulales</taxon>
        <taxon>Pirellulaceae</taxon>
        <taxon>Rosistilla</taxon>
    </lineage>
</organism>
<name>A0A518JWI4_9BACT</name>
<evidence type="ECO:0000313" key="2">
    <source>
        <dbReference type="EMBL" id="QDV69893.1"/>
    </source>
</evidence>
<keyword evidence="3" id="KW-1185">Reference proteome</keyword>
<dbReference type="KEGG" id="rcf:Poly24_36110"/>
<feature type="region of interest" description="Disordered" evidence="1">
    <location>
        <begin position="54"/>
        <end position="82"/>
    </location>
</feature>
<protein>
    <submittedName>
        <fullName evidence="2">Uncharacterized protein</fullName>
    </submittedName>
</protein>
<dbReference type="Proteomes" id="UP000315082">
    <property type="component" value="Chromosome"/>
</dbReference>
<evidence type="ECO:0000256" key="1">
    <source>
        <dbReference type="SAM" id="MobiDB-lite"/>
    </source>
</evidence>
<feature type="compositionally biased region" description="Basic residues" evidence="1">
    <location>
        <begin position="71"/>
        <end position="82"/>
    </location>
</feature>
<reference evidence="2 3" key="1">
    <citation type="submission" date="2019-02" db="EMBL/GenBank/DDBJ databases">
        <title>Deep-cultivation of Planctomycetes and their phenomic and genomic characterization uncovers novel biology.</title>
        <authorList>
            <person name="Wiegand S."/>
            <person name="Jogler M."/>
            <person name="Boedeker C."/>
            <person name="Pinto D."/>
            <person name="Vollmers J."/>
            <person name="Rivas-Marin E."/>
            <person name="Kohn T."/>
            <person name="Peeters S.H."/>
            <person name="Heuer A."/>
            <person name="Rast P."/>
            <person name="Oberbeckmann S."/>
            <person name="Bunk B."/>
            <person name="Jeske O."/>
            <person name="Meyerdierks A."/>
            <person name="Storesund J.E."/>
            <person name="Kallscheuer N."/>
            <person name="Luecker S."/>
            <person name="Lage O.M."/>
            <person name="Pohl T."/>
            <person name="Merkel B.J."/>
            <person name="Hornburger P."/>
            <person name="Mueller R.-W."/>
            <person name="Bruemmer F."/>
            <person name="Labrenz M."/>
            <person name="Spormann A.M."/>
            <person name="Op den Camp H."/>
            <person name="Overmann J."/>
            <person name="Amann R."/>
            <person name="Jetten M.S.M."/>
            <person name="Mascher T."/>
            <person name="Medema M.H."/>
            <person name="Devos D.P."/>
            <person name="Kaster A.-K."/>
            <person name="Ovreas L."/>
            <person name="Rohde M."/>
            <person name="Galperin M.Y."/>
            <person name="Jogler C."/>
        </authorList>
    </citation>
    <scope>NUCLEOTIDE SEQUENCE [LARGE SCALE GENOMIC DNA]</scope>
    <source>
        <strain evidence="2 3">Poly24</strain>
    </source>
</reference>
<dbReference type="AlphaFoldDB" id="A0A518JWI4"/>
<evidence type="ECO:0000313" key="3">
    <source>
        <dbReference type="Proteomes" id="UP000315082"/>
    </source>
</evidence>
<accession>A0A518JWI4</accession>
<proteinExistence type="predicted"/>
<gene>
    <name evidence="2" type="ORF">Poly24_36110</name>
</gene>
<dbReference type="EMBL" id="CP036348">
    <property type="protein sequence ID" value="QDV69893.1"/>
    <property type="molecule type" value="Genomic_DNA"/>
</dbReference>